<keyword evidence="1" id="KW-0732">Signal</keyword>
<accession>A0A518ERF4</accession>
<dbReference type="SUPFAM" id="SSF69318">
    <property type="entry name" value="Integrin alpha N-terminal domain"/>
    <property type="match status" value="1"/>
</dbReference>
<evidence type="ECO:0000313" key="3">
    <source>
        <dbReference type="Proteomes" id="UP000320390"/>
    </source>
</evidence>
<dbReference type="RefSeq" id="WP_145197054.1">
    <property type="nucleotide sequence ID" value="NZ_CP036434.1"/>
</dbReference>
<dbReference type="OrthoDB" id="5287961at2"/>
<reference evidence="2 3" key="1">
    <citation type="submission" date="2019-02" db="EMBL/GenBank/DDBJ databases">
        <title>Deep-cultivation of Planctomycetes and their phenomic and genomic characterization uncovers novel biology.</title>
        <authorList>
            <person name="Wiegand S."/>
            <person name="Jogler M."/>
            <person name="Boedeker C."/>
            <person name="Pinto D."/>
            <person name="Vollmers J."/>
            <person name="Rivas-Marin E."/>
            <person name="Kohn T."/>
            <person name="Peeters S.H."/>
            <person name="Heuer A."/>
            <person name="Rast P."/>
            <person name="Oberbeckmann S."/>
            <person name="Bunk B."/>
            <person name="Jeske O."/>
            <person name="Meyerdierks A."/>
            <person name="Storesund J.E."/>
            <person name="Kallscheuer N."/>
            <person name="Luecker S."/>
            <person name="Lage O.M."/>
            <person name="Pohl T."/>
            <person name="Merkel B.J."/>
            <person name="Hornburger P."/>
            <person name="Mueller R.-W."/>
            <person name="Bruemmer F."/>
            <person name="Labrenz M."/>
            <person name="Spormann A.M."/>
            <person name="Op den Camp H."/>
            <person name="Overmann J."/>
            <person name="Amann R."/>
            <person name="Jetten M.S.M."/>
            <person name="Mascher T."/>
            <person name="Medema M.H."/>
            <person name="Devos D.P."/>
            <person name="Kaster A.-K."/>
            <person name="Ovreas L."/>
            <person name="Rohde M."/>
            <person name="Galperin M.Y."/>
            <person name="Jogler C."/>
        </authorList>
    </citation>
    <scope>NUCLEOTIDE SEQUENCE [LARGE SCALE GENOMIC DNA]</scope>
    <source>
        <strain evidence="2 3">Poly30</strain>
    </source>
</reference>
<dbReference type="InterPro" id="IPR013517">
    <property type="entry name" value="FG-GAP"/>
</dbReference>
<sequence length="583" mass="62030">MRPKGRQVLGLVALLLSPIGGRLSAARPVLQSEVAEDAPAAEALDEIEALAESAKPWLEAFERWLGTGGEPPALGTGEFRGDWWVALGPHVQGRTEGARWSRARGGEPEVQDAATFAAALLGESSDRGEGAVHTKVVATRVDPEGLGIGGGGIGAFELDVRVEIEDAASPPLWQVVGALTIGLLSSEEDAASVTHVELKSVERVEVDSPLLVEKTAAIFQAQPEVAELLGVGMDRWAQRLDDPGLTAWFGHQGLAVGDANGDGRDDLYVAMPSGLPNLLLVQQPDGTVLDRAEELGVGWLDDTKGVLFIDVNGDGRDDIVSALGHVIVVQYQDGQGMFQIGGWCVAPDETPFYGISATDFDGDGDLDLFGARYVTSQYGKSVPVPFHEARNGPSNHFFRNTERGFQDVTLPIGLTSADGERFSLAGHFLDFDRDGDDDLYVVNDFGSNQLFEFDGGKFSDVTATFGAADPGAGMGAAWSDYDADGDLDLYVSNMFSSAGRRVAFQAAFAEERPESERVGIQRLSLGNTLLRRDGDGFTDVADASNTRMGRWAWGATFVDLNGDGRDDLVSPAGFLTGPEPGDL</sequence>
<evidence type="ECO:0000313" key="2">
    <source>
        <dbReference type="EMBL" id="QDV06670.1"/>
    </source>
</evidence>
<proteinExistence type="predicted"/>
<dbReference type="InterPro" id="IPR028994">
    <property type="entry name" value="Integrin_alpha_N"/>
</dbReference>
<keyword evidence="3" id="KW-1185">Reference proteome</keyword>
<gene>
    <name evidence="2" type="ORF">Poly30_21850</name>
</gene>
<dbReference type="PANTHER" id="PTHR46580:SF4">
    <property type="entry name" value="ATP_GTP-BINDING PROTEIN"/>
    <property type="match status" value="1"/>
</dbReference>
<evidence type="ECO:0000256" key="1">
    <source>
        <dbReference type="ARBA" id="ARBA00022729"/>
    </source>
</evidence>
<organism evidence="2 3">
    <name type="scientific">Saltatorellus ferox</name>
    <dbReference type="NCBI Taxonomy" id="2528018"/>
    <lineage>
        <taxon>Bacteria</taxon>
        <taxon>Pseudomonadati</taxon>
        <taxon>Planctomycetota</taxon>
        <taxon>Planctomycetia</taxon>
        <taxon>Planctomycetia incertae sedis</taxon>
        <taxon>Saltatorellus</taxon>
    </lineage>
</organism>
<name>A0A518ERF4_9BACT</name>
<dbReference type="AlphaFoldDB" id="A0A518ERF4"/>
<dbReference type="Gene3D" id="2.130.10.130">
    <property type="entry name" value="Integrin alpha, N-terminal"/>
    <property type="match status" value="1"/>
</dbReference>
<protein>
    <submittedName>
        <fullName evidence="2">FG-GAP repeat protein</fullName>
    </submittedName>
</protein>
<dbReference type="EMBL" id="CP036434">
    <property type="protein sequence ID" value="QDV06670.1"/>
    <property type="molecule type" value="Genomic_DNA"/>
</dbReference>
<dbReference type="Proteomes" id="UP000320390">
    <property type="component" value="Chromosome"/>
</dbReference>
<dbReference type="PANTHER" id="PTHR46580">
    <property type="entry name" value="SENSOR KINASE-RELATED"/>
    <property type="match status" value="1"/>
</dbReference>
<dbReference type="Pfam" id="PF13517">
    <property type="entry name" value="FG-GAP_3"/>
    <property type="match status" value="3"/>
</dbReference>